<accession>W4VP83</accession>
<organism evidence="1 2">
    <name type="scientific">Gracilibacillus boraciitolerans JCM 21714</name>
    <dbReference type="NCBI Taxonomy" id="1298598"/>
    <lineage>
        <taxon>Bacteria</taxon>
        <taxon>Bacillati</taxon>
        <taxon>Bacillota</taxon>
        <taxon>Bacilli</taxon>
        <taxon>Bacillales</taxon>
        <taxon>Bacillaceae</taxon>
        <taxon>Gracilibacillus</taxon>
    </lineage>
</organism>
<comment type="caution">
    <text evidence="1">The sequence shown here is derived from an EMBL/GenBank/DDBJ whole genome shotgun (WGS) entry which is preliminary data.</text>
</comment>
<dbReference type="EMBL" id="BAVS01000028">
    <property type="protein sequence ID" value="GAE94653.1"/>
    <property type="molecule type" value="Genomic_DNA"/>
</dbReference>
<gene>
    <name evidence="1" type="ORF">JCM21714_3831</name>
</gene>
<sequence length="67" mass="7865">MLLYACRPLLRFPMYLLFFAIATIPSLKEEFLPRQRELFLFLPYKGVVEKHTVEKILNGCISMVEEG</sequence>
<reference evidence="1 2" key="1">
    <citation type="journal article" date="2014" name="Genome Announc.">
        <title>Draft Genome Sequence of the Boron-Tolerant and Moderately Halotolerant Bacterium Gracilibacillus boraciitolerans JCM 21714T.</title>
        <authorList>
            <person name="Ahmed I."/>
            <person name="Oshima K."/>
            <person name="Suda W."/>
            <person name="Kitamura K."/>
            <person name="Iida T."/>
            <person name="Ohmori Y."/>
            <person name="Fujiwara T."/>
            <person name="Hattori M."/>
            <person name="Ohkuma M."/>
        </authorList>
    </citation>
    <scope>NUCLEOTIDE SEQUENCE [LARGE SCALE GENOMIC DNA]</scope>
    <source>
        <strain evidence="1 2">JCM 21714</strain>
    </source>
</reference>
<name>W4VP83_9BACI</name>
<evidence type="ECO:0000313" key="1">
    <source>
        <dbReference type="EMBL" id="GAE94653.1"/>
    </source>
</evidence>
<keyword evidence="2" id="KW-1185">Reference proteome</keyword>
<dbReference type="Proteomes" id="UP000019102">
    <property type="component" value="Unassembled WGS sequence"/>
</dbReference>
<proteinExistence type="predicted"/>
<dbReference type="AlphaFoldDB" id="W4VP83"/>
<evidence type="ECO:0000313" key="2">
    <source>
        <dbReference type="Proteomes" id="UP000019102"/>
    </source>
</evidence>
<protein>
    <submittedName>
        <fullName evidence="1">Uncharacterized protein</fullName>
    </submittedName>
</protein>